<gene>
    <name evidence="1" type="ORF">Pint_12790</name>
</gene>
<proteinExistence type="predicted"/>
<reference evidence="2" key="1">
    <citation type="journal article" date="2023" name="G3 (Bethesda)">
        <title>Genome assembly and association tests identify interacting loci associated with vigor, precocity, and sex in interspecific pistachio rootstocks.</title>
        <authorList>
            <person name="Palmer W."/>
            <person name="Jacygrad E."/>
            <person name="Sagayaradj S."/>
            <person name="Cavanaugh K."/>
            <person name="Han R."/>
            <person name="Bertier L."/>
            <person name="Beede B."/>
            <person name="Kafkas S."/>
            <person name="Golino D."/>
            <person name="Preece J."/>
            <person name="Michelmore R."/>
        </authorList>
    </citation>
    <scope>NUCLEOTIDE SEQUENCE [LARGE SCALE GENOMIC DNA]</scope>
</reference>
<sequence>MVGPTTAQKMTRGSMVRESRLFCFVCVRSLQFVMESNQLRTSLNMSLSPSRPPAPATTTLPLLPPSPTPVTNNVSPPPPPFITPLPAPISLPSSPPTSLLPPPVPPPPSPLLLPPPVPPPQVSSPPPTATSAPPVTSPSPPLPVEAPPPLHNAIPPATHVIISPSPTLKSPPAPAPAPPKPLTPPQLPITPLIPSTSPPPSAPSPSLQSPLLPAISQTPPTVSPLPLETSPPPQATPSSTILPPPPWPTDSPPTLVSPSPLPSSLITIPKTPFFGASPPPPLPLVTQSSTNTKHFHVSIGILLACVGGGIILLLVLGLFCFCYEDKRRKERRPVQDYSKPSNLAPKEGVFLSKPSQENVPPPGDHVITVLPKHLAPLPSVGSYGSSGSGSVDLNTPQAPGAALSFARGSFTYDELVVATNGFSEANLLGEGGFGYVHRGVLRSGKEVAVKQLKSGSHQGEQEFQAEVETISRIHHKHLVSLVGYCITGAERLLVYEFVPNNTLEFHLHGTGQPIMDWETRLRIAIGSAKGLAYLHEDCNPTIIHRDIKASNILLDSRFEAKVSDFGLAKMLSDTNTHVSTRVIGTFGYLAPEYASSGKLTDKSDLYSYGVVLLELITGRPPITTINPYLNESLVDWARPLLNKALEDGNFDALVDPKLENKYKYKEMENMVACAAACVRHSAWLRPRMSQVIRALEGDVSFTKIDEAIRLRDSAIYSCSGSSNYDSRQYREEMKKFNMSLRKECGINGYSESTSEYGLNPSGSSGYSSRQTEI</sequence>
<evidence type="ECO:0000313" key="2">
    <source>
        <dbReference type="Proteomes" id="UP001163603"/>
    </source>
</evidence>
<dbReference type="Proteomes" id="UP001163603">
    <property type="component" value="Chromosome 8"/>
</dbReference>
<organism evidence="1 2">
    <name type="scientific">Pistacia integerrima</name>
    <dbReference type="NCBI Taxonomy" id="434235"/>
    <lineage>
        <taxon>Eukaryota</taxon>
        <taxon>Viridiplantae</taxon>
        <taxon>Streptophyta</taxon>
        <taxon>Embryophyta</taxon>
        <taxon>Tracheophyta</taxon>
        <taxon>Spermatophyta</taxon>
        <taxon>Magnoliopsida</taxon>
        <taxon>eudicotyledons</taxon>
        <taxon>Gunneridae</taxon>
        <taxon>Pentapetalae</taxon>
        <taxon>rosids</taxon>
        <taxon>malvids</taxon>
        <taxon>Sapindales</taxon>
        <taxon>Anacardiaceae</taxon>
        <taxon>Pistacia</taxon>
    </lineage>
</organism>
<accession>A0ACC0Y9L0</accession>
<keyword evidence="2" id="KW-1185">Reference proteome</keyword>
<protein>
    <submittedName>
        <fullName evidence="1">Uncharacterized protein</fullName>
    </submittedName>
</protein>
<evidence type="ECO:0000313" key="1">
    <source>
        <dbReference type="EMBL" id="KAJ0031980.1"/>
    </source>
</evidence>
<dbReference type="EMBL" id="CM047743">
    <property type="protein sequence ID" value="KAJ0031980.1"/>
    <property type="molecule type" value="Genomic_DNA"/>
</dbReference>
<comment type="caution">
    <text evidence="1">The sequence shown here is derived from an EMBL/GenBank/DDBJ whole genome shotgun (WGS) entry which is preliminary data.</text>
</comment>
<name>A0ACC0Y9L0_9ROSI</name>